<dbReference type="InterPro" id="IPR018247">
    <property type="entry name" value="EF_Hand_1_Ca_BS"/>
</dbReference>
<keyword evidence="10" id="KW-0472">Membrane</keyword>
<evidence type="ECO:0000256" key="1">
    <source>
        <dbReference type="ARBA" id="ARBA00004167"/>
    </source>
</evidence>
<dbReference type="GO" id="GO:0020037">
    <property type="term" value="F:heme binding"/>
    <property type="evidence" value="ECO:0007669"/>
    <property type="project" value="InterPro"/>
</dbReference>
<comment type="caution">
    <text evidence="13">The sequence shown here is derived from an EMBL/GenBank/DDBJ whole genome shotgun (WGS) entry which is preliminary data.</text>
</comment>
<dbReference type="PROSITE" id="PS00018">
    <property type="entry name" value="EF_HAND_1"/>
    <property type="match status" value="1"/>
</dbReference>
<evidence type="ECO:0000256" key="2">
    <source>
        <dbReference type="ARBA" id="ARBA00010617"/>
    </source>
</evidence>
<dbReference type="PRINTS" id="PR00463">
    <property type="entry name" value="EP450I"/>
</dbReference>
<evidence type="ECO:0000313" key="13">
    <source>
        <dbReference type="EMBL" id="GMN42044.1"/>
    </source>
</evidence>
<dbReference type="GO" id="GO:0004497">
    <property type="term" value="F:monooxygenase activity"/>
    <property type="evidence" value="ECO:0007669"/>
    <property type="project" value="UniProtKB-KW"/>
</dbReference>
<dbReference type="GO" id="GO:0016020">
    <property type="term" value="C:membrane"/>
    <property type="evidence" value="ECO:0007669"/>
    <property type="project" value="UniProtKB-SubCell"/>
</dbReference>
<dbReference type="PANTHER" id="PTHR24282">
    <property type="entry name" value="CYTOCHROME P450 FAMILY MEMBER"/>
    <property type="match status" value="1"/>
</dbReference>
<evidence type="ECO:0000256" key="11">
    <source>
        <dbReference type="PIRSR" id="PIRSR602401-1"/>
    </source>
</evidence>
<evidence type="ECO:0000256" key="8">
    <source>
        <dbReference type="ARBA" id="ARBA00023004"/>
    </source>
</evidence>
<dbReference type="SUPFAM" id="SSF48264">
    <property type="entry name" value="Cytochrome P450"/>
    <property type="match status" value="1"/>
</dbReference>
<organism evidence="13 14">
    <name type="scientific">Ficus carica</name>
    <name type="common">Common fig</name>
    <dbReference type="NCBI Taxonomy" id="3494"/>
    <lineage>
        <taxon>Eukaryota</taxon>
        <taxon>Viridiplantae</taxon>
        <taxon>Streptophyta</taxon>
        <taxon>Embryophyta</taxon>
        <taxon>Tracheophyta</taxon>
        <taxon>Spermatophyta</taxon>
        <taxon>Magnoliopsida</taxon>
        <taxon>eudicotyledons</taxon>
        <taxon>Gunneridae</taxon>
        <taxon>Pentapetalae</taxon>
        <taxon>rosids</taxon>
        <taxon>fabids</taxon>
        <taxon>Rosales</taxon>
        <taxon>Moraceae</taxon>
        <taxon>Ficeae</taxon>
        <taxon>Ficus</taxon>
    </lineage>
</organism>
<protein>
    <recommendedName>
        <fullName evidence="15">Cytochrome P450</fullName>
    </recommendedName>
</protein>
<dbReference type="InterPro" id="IPR036396">
    <property type="entry name" value="Cyt_P450_sf"/>
</dbReference>
<dbReference type="Pfam" id="PF00067">
    <property type="entry name" value="p450"/>
    <property type="match status" value="1"/>
</dbReference>
<keyword evidence="3 11" id="KW-0349">Heme</keyword>
<gene>
    <name evidence="13" type="ORF">TIFTF001_011256</name>
</gene>
<keyword evidence="4" id="KW-0812">Transmembrane</keyword>
<evidence type="ECO:0000256" key="3">
    <source>
        <dbReference type="ARBA" id="ARBA00022617"/>
    </source>
</evidence>
<keyword evidence="9 12" id="KW-0503">Monooxygenase</keyword>
<evidence type="ECO:0000256" key="9">
    <source>
        <dbReference type="ARBA" id="ARBA00023033"/>
    </source>
</evidence>
<evidence type="ECO:0000256" key="10">
    <source>
        <dbReference type="ARBA" id="ARBA00023136"/>
    </source>
</evidence>
<dbReference type="InterPro" id="IPR002401">
    <property type="entry name" value="Cyt_P450_E_grp-I"/>
</dbReference>
<dbReference type="InterPro" id="IPR050665">
    <property type="entry name" value="Cytochrome_P450_Monooxygen"/>
</dbReference>
<evidence type="ECO:0008006" key="15">
    <source>
        <dbReference type="Google" id="ProtNLM"/>
    </source>
</evidence>
<evidence type="ECO:0000256" key="6">
    <source>
        <dbReference type="ARBA" id="ARBA00022989"/>
    </source>
</evidence>
<dbReference type="GO" id="GO:0005506">
    <property type="term" value="F:iron ion binding"/>
    <property type="evidence" value="ECO:0007669"/>
    <property type="project" value="InterPro"/>
</dbReference>
<comment type="cofactor">
    <cofactor evidence="11">
        <name>heme</name>
        <dbReference type="ChEBI" id="CHEBI:30413"/>
    </cofactor>
</comment>
<evidence type="ECO:0000256" key="5">
    <source>
        <dbReference type="ARBA" id="ARBA00022723"/>
    </source>
</evidence>
<feature type="binding site" description="axial binding residue" evidence="11">
    <location>
        <position position="403"/>
    </location>
    <ligand>
        <name>heme</name>
        <dbReference type="ChEBI" id="CHEBI:30413"/>
    </ligand>
    <ligandPart>
        <name>Fe</name>
        <dbReference type="ChEBI" id="CHEBI:18248"/>
    </ligandPart>
</feature>
<name>A0AA87ZRE1_FICCA</name>
<dbReference type="InterPro" id="IPR001128">
    <property type="entry name" value="Cyt_P450"/>
</dbReference>
<dbReference type="PANTHER" id="PTHR24282:SF20">
    <property type="entry name" value="CYTOCHROME P450 CYP749A22-LIKE"/>
    <property type="match status" value="1"/>
</dbReference>
<sequence>MWEMRKESMSSPMTLSHNIFPKVQPHLESWVNMYGKNFVQWLGTRPQLVITELELIREVLSNKNRAYLKPKSQGFIKKLFGDGLVITEGEKWAKLRKLANHAFHVERLKGMVPAMISSVEMMLERWKNFEGKEIDVFVEFRFLTSEVISKTAFGSSYLEGKKIFDMISRLTLITTMNFFRIRLPIISKFYKTNDDIESDMLEREITNCIMKMVKRREDKVKNGEEDSYGSDLLGGLIKAHHDADETKRISVDDLIDECKTFYFAGQETTNSLLAWTVMLLATHTDWQEEARKEAVSAFGLHDPTPDGIARLKVINLIINESLRLYPPAVTLSREMEREARLGNLFLPATMEIIIPILALNHDPRIWGEDVHEFKPERFSEGVSKATNTISAAFFPFGMGPRVCVGMNFALIEAKIALSMILRRYTFALSPAYVHSPFQLFTLQPQLGVQVMIQPL</sequence>
<evidence type="ECO:0000256" key="7">
    <source>
        <dbReference type="ARBA" id="ARBA00023002"/>
    </source>
</evidence>
<keyword evidence="7 12" id="KW-0560">Oxidoreductase</keyword>
<keyword evidence="14" id="KW-1185">Reference proteome</keyword>
<dbReference type="PROSITE" id="PS00086">
    <property type="entry name" value="CYTOCHROME_P450"/>
    <property type="match status" value="1"/>
</dbReference>
<evidence type="ECO:0000256" key="4">
    <source>
        <dbReference type="ARBA" id="ARBA00022692"/>
    </source>
</evidence>
<dbReference type="EMBL" id="BTGU01000013">
    <property type="protein sequence ID" value="GMN42044.1"/>
    <property type="molecule type" value="Genomic_DNA"/>
</dbReference>
<dbReference type="Gene3D" id="1.10.630.10">
    <property type="entry name" value="Cytochrome P450"/>
    <property type="match status" value="1"/>
</dbReference>
<accession>A0AA87ZRE1</accession>
<keyword evidence="5 11" id="KW-0479">Metal-binding</keyword>
<dbReference type="PRINTS" id="PR00385">
    <property type="entry name" value="P450"/>
</dbReference>
<evidence type="ECO:0000313" key="14">
    <source>
        <dbReference type="Proteomes" id="UP001187192"/>
    </source>
</evidence>
<comment type="subcellular location">
    <subcellularLocation>
        <location evidence="1">Membrane</location>
        <topology evidence="1">Single-pass membrane protein</topology>
    </subcellularLocation>
</comment>
<comment type="similarity">
    <text evidence="2 12">Belongs to the cytochrome P450 family.</text>
</comment>
<proteinExistence type="inferred from homology"/>
<dbReference type="Proteomes" id="UP001187192">
    <property type="component" value="Unassembled WGS sequence"/>
</dbReference>
<dbReference type="GO" id="GO:0016705">
    <property type="term" value="F:oxidoreductase activity, acting on paired donors, with incorporation or reduction of molecular oxygen"/>
    <property type="evidence" value="ECO:0007669"/>
    <property type="project" value="InterPro"/>
</dbReference>
<keyword evidence="8 11" id="KW-0408">Iron</keyword>
<evidence type="ECO:0000256" key="12">
    <source>
        <dbReference type="RuleBase" id="RU000461"/>
    </source>
</evidence>
<dbReference type="InterPro" id="IPR017972">
    <property type="entry name" value="Cyt_P450_CS"/>
</dbReference>
<keyword evidence="6" id="KW-1133">Transmembrane helix</keyword>
<dbReference type="AlphaFoldDB" id="A0AA87ZRE1"/>
<reference evidence="13" key="1">
    <citation type="submission" date="2023-07" db="EMBL/GenBank/DDBJ databases">
        <title>draft genome sequence of fig (Ficus carica).</title>
        <authorList>
            <person name="Takahashi T."/>
            <person name="Nishimura K."/>
        </authorList>
    </citation>
    <scope>NUCLEOTIDE SEQUENCE</scope>
</reference>